<dbReference type="Proteomes" id="UP001185755">
    <property type="component" value="Unassembled WGS sequence"/>
</dbReference>
<gene>
    <name evidence="1" type="ORF">R3P96_19350</name>
</gene>
<reference evidence="1 2" key="1">
    <citation type="submission" date="2023-10" db="EMBL/GenBank/DDBJ databases">
        <title>Development of a sustainable strategy for remediation of hydrocarbon-contaminated territories based on the waste exchange concept.</title>
        <authorList>
            <person name="Krivoruchko A."/>
        </authorList>
    </citation>
    <scope>NUCLEOTIDE SEQUENCE [LARGE SCALE GENOMIC DNA]</scope>
    <source>
        <strain evidence="1 2">IEGM 1323</strain>
    </source>
</reference>
<comment type="caution">
    <text evidence="1">The sequence shown here is derived from an EMBL/GenBank/DDBJ whole genome shotgun (WGS) entry which is preliminary data.</text>
</comment>
<dbReference type="EMBL" id="JAWLJX010000007">
    <property type="protein sequence ID" value="MDV6263499.1"/>
    <property type="molecule type" value="Genomic_DNA"/>
</dbReference>
<sequence length="136" mass="14583">MNSPNWSFPFRYARSWSDENTPRKYQEPGSGFLQEQIIQSVEIGLSPTNVDVLLPTSNPAALTALSGMVHGSHGSAVIGAAAVEGGESTTGAPDVEPPHPATRTIAPTTPATHHRVALTFGWTRRTAARFHDDLTH</sequence>
<accession>A0ABU4BHE7</accession>
<name>A0ABU4BHE7_9NOCA</name>
<keyword evidence="2" id="KW-1185">Reference proteome</keyword>
<evidence type="ECO:0000313" key="1">
    <source>
        <dbReference type="EMBL" id="MDV6263499.1"/>
    </source>
</evidence>
<organism evidence="1 2">
    <name type="scientific">Rhodococcoides yunnanense</name>
    <dbReference type="NCBI Taxonomy" id="278209"/>
    <lineage>
        <taxon>Bacteria</taxon>
        <taxon>Bacillati</taxon>
        <taxon>Actinomycetota</taxon>
        <taxon>Actinomycetes</taxon>
        <taxon>Mycobacteriales</taxon>
        <taxon>Nocardiaceae</taxon>
        <taxon>Rhodococcoides</taxon>
    </lineage>
</organism>
<protein>
    <submittedName>
        <fullName evidence="1">Uncharacterized protein</fullName>
    </submittedName>
</protein>
<evidence type="ECO:0000313" key="2">
    <source>
        <dbReference type="Proteomes" id="UP001185755"/>
    </source>
</evidence>
<proteinExistence type="predicted"/>